<reference evidence="1" key="1">
    <citation type="submission" date="2019-08" db="EMBL/GenBank/DDBJ databases">
        <authorList>
            <person name="Kucharzyk K."/>
            <person name="Murdoch R.W."/>
            <person name="Higgins S."/>
            <person name="Loffler F."/>
        </authorList>
    </citation>
    <scope>NUCLEOTIDE SEQUENCE</scope>
</reference>
<sequence>MRTQLNTVADAFRNRVVKHSWVACVKTTGDVGCGDQIKQCFVGSDRVVAETLTEIRYYSNLVDSHGGRS</sequence>
<comment type="caution">
    <text evidence="1">The sequence shown here is derived from an EMBL/GenBank/DDBJ whole genome shotgun (WGS) entry which is preliminary data.</text>
</comment>
<organism evidence="1">
    <name type="scientific">bioreactor metagenome</name>
    <dbReference type="NCBI Taxonomy" id="1076179"/>
    <lineage>
        <taxon>unclassified sequences</taxon>
        <taxon>metagenomes</taxon>
        <taxon>ecological metagenomes</taxon>
    </lineage>
</organism>
<accession>A0A645H1T9</accession>
<protein>
    <submittedName>
        <fullName evidence="1">Uncharacterized protein</fullName>
    </submittedName>
</protein>
<evidence type="ECO:0000313" key="1">
    <source>
        <dbReference type="EMBL" id="MPN32997.1"/>
    </source>
</evidence>
<dbReference type="EMBL" id="VSSQ01085289">
    <property type="protein sequence ID" value="MPN32997.1"/>
    <property type="molecule type" value="Genomic_DNA"/>
</dbReference>
<name>A0A645H1T9_9ZZZZ</name>
<gene>
    <name evidence="1" type="ORF">SDC9_180480</name>
</gene>
<proteinExistence type="predicted"/>
<dbReference type="AlphaFoldDB" id="A0A645H1T9"/>